<accession>A0ABV5P029</accession>
<comment type="caution">
    <text evidence="2">The sequence shown here is derived from an EMBL/GenBank/DDBJ whole genome shotgun (WGS) entry which is preliminary data.</text>
</comment>
<keyword evidence="1" id="KW-0472">Membrane</keyword>
<organism evidence="2 3">
    <name type="scientific">Nonomuraea salmonea</name>
    <dbReference type="NCBI Taxonomy" id="46181"/>
    <lineage>
        <taxon>Bacteria</taxon>
        <taxon>Bacillati</taxon>
        <taxon>Actinomycetota</taxon>
        <taxon>Actinomycetes</taxon>
        <taxon>Streptosporangiales</taxon>
        <taxon>Streptosporangiaceae</taxon>
        <taxon>Nonomuraea</taxon>
    </lineage>
</organism>
<protein>
    <recommendedName>
        <fullName evidence="4">DUF998 domain-containing protein</fullName>
    </recommendedName>
</protein>
<evidence type="ECO:0008006" key="4">
    <source>
        <dbReference type="Google" id="ProtNLM"/>
    </source>
</evidence>
<keyword evidence="3" id="KW-1185">Reference proteome</keyword>
<evidence type="ECO:0000313" key="2">
    <source>
        <dbReference type="EMBL" id="MFB9475882.1"/>
    </source>
</evidence>
<feature type="transmembrane region" description="Helical" evidence="1">
    <location>
        <begin position="90"/>
        <end position="109"/>
    </location>
</feature>
<sequence>MKVADVGIAWTALYVASKITYALEGRLGVTGGPVVRPESNLSYGPGEVASAQWANAAFGVVVMAILLAGRLRLGQAKARWAHVTVVTGHWLCGLMAAAGAVGMVGGALFTGRGGAVFGLYCGVWAALIALSARDLRRRPEQTTAATAAGRANQDA</sequence>
<dbReference type="EMBL" id="JBHMCF010000046">
    <property type="protein sequence ID" value="MFB9475882.1"/>
    <property type="molecule type" value="Genomic_DNA"/>
</dbReference>
<dbReference type="RefSeq" id="WP_345404009.1">
    <property type="nucleotide sequence ID" value="NZ_BAAAXS010000001.1"/>
</dbReference>
<dbReference type="Proteomes" id="UP001589568">
    <property type="component" value="Unassembled WGS sequence"/>
</dbReference>
<keyword evidence="1" id="KW-0812">Transmembrane</keyword>
<proteinExistence type="predicted"/>
<evidence type="ECO:0000256" key="1">
    <source>
        <dbReference type="SAM" id="Phobius"/>
    </source>
</evidence>
<feature type="transmembrane region" description="Helical" evidence="1">
    <location>
        <begin position="51"/>
        <end position="69"/>
    </location>
</feature>
<name>A0ABV5P029_9ACTN</name>
<keyword evidence="1" id="KW-1133">Transmembrane helix</keyword>
<feature type="transmembrane region" description="Helical" evidence="1">
    <location>
        <begin position="115"/>
        <end position="132"/>
    </location>
</feature>
<evidence type="ECO:0000313" key="3">
    <source>
        <dbReference type="Proteomes" id="UP001589568"/>
    </source>
</evidence>
<reference evidence="2 3" key="1">
    <citation type="submission" date="2024-09" db="EMBL/GenBank/DDBJ databases">
        <authorList>
            <person name="Sun Q."/>
            <person name="Mori K."/>
        </authorList>
    </citation>
    <scope>NUCLEOTIDE SEQUENCE [LARGE SCALE GENOMIC DNA]</scope>
    <source>
        <strain evidence="2 3">JCM 3324</strain>
    </source>
</reference>
<gene>
    <name evidence="2" type="ORF">ACFFR3_40865</name>
</gene>